<feature type="domain" description="RING-type" evidence="3">
    <location>
        <begin position="295"/>
        <end position="345"/>
    </location>
</feature>
<evidence type="ECO:0000256" key="2">
    <source>
        <dbReference type="SAM" id="MobiDB-lite"/>
    </source>
</evidence>
<dbReference type="GO" id="GO:0061630">
    <property type="term" value="F:ubiquitin protein ligase activity"/>
    <property type="evidence" value="ECO:0007669"/>
    <property type="project" value="InterPro"/>
</dbReference>
<feature type="region of interest" description="Disordered" evidence="2">
    <location>
        <begin position="1"/>
        <end position="151"/>
    </location>
</feature>
<dbReference type="PROSITE" id="PS50089">
    <property type="entry name" value="ZF_RING_2"/>
    <property type="match status" value="1"/>
</dbReference>
<dbReference type="InterPro" id="IPR039903">
    <property type="entry name" value="Zswim2"/>
</dbReference>
<dbReference type="SUPFAM" id="SSF57850">
    <property type="entry name" value="RING/U-box"/>
    <property type="match status" value="1"/>
</dbReference>
<evidence type="ECO:0008006" key="7">
    <source>
        <dbReference type="Google" id="ProtNLM"/>
    </source>
</evidence>
<dbReference type="Gene3D" id="3.30.40.10">
    <property type="entry name" value="Zinc/RING finger domain, C3HC4 (zinc finger)"/>
    <property type="match status" value="1"/>
</dbReference>
<keyword evidence="6" id="KW-1185">Reference proteome</keyword>
<proteinExistence type="predicted"/>
<dbReference type="AlphaFoldDB" id="A0A409VPE8"/>
<evidence type="ECO:0000313" key="6">
    <source>
        <dbReference type="Proteomes" id="UP000284842"/>
    </source>
</evidence>
<feature type="compositionally biased region" description="Basic and acidic residues" evidence="2">
    <location>
        <begin position="1"/>
        <end position="17"/>
    </location>
</feature>
<dbReference type="PANTHER" id="PTHR21540:SF0">
    <property type="entry name" value="PHD FAMILY PROTEIN"/>
    <property type="match status" value="1"/>
</dbReference>
<evidence type="ECO:0000313" key="5">
    <source>
        <dbReference type="EMBL" id="PPQ68076.1"/>
    </source>
</evidence>
<evidence type="ECO:0000259" key="4">
    <source>
        <dbReference type="PROSITE" id="PS50966"/>
    </source>
</evidence>
<dbReference type="STRING" id="181874.A0A409VPE8"/>
<dbReference type="InterPro" id="IPR001841">
    <property type="entry name" value="Znf_RING"/>
</dbReference>
<gene>
    <name evidence="5" type="ORF">CVT24_002940</name>
</gene>
<dbReference type="OrthoDB" id="2122982at2759"/>
<keyword evidence="1" id="KW-0863">Zinc-finger</keyword>
<feature type="compositionally biased region" description="Polar residues" evidence="2">
    <location>
        <begin position="75"/>
        <end position="111"/>
    </location>
</feature>
<dbReference type="InParanoid" id="A0A409VPE8"/>
<dbReference type="Proteomes" id="UP000284842">
    <property type="component" value="Unassembled WGS sequence"/>
</dbReference>
<dbReference type="GO" id="GO:0008270">
    <property type="term" value="F:zinc ion binding"/>
    <property type="evidence" value="ECO:0007669"/>
    <property type="project" value="UniProtKB-KW"/>
</dbReference>
<dbReference type="PANTHER" id="PTHR21540">
    <property type="entry name" value="RING FINGER AND SWIM DOMAIN-CONTAINING PROTEIN 2"/>
    <property type="match status" value="1"/>
</dbReference>
<evidence type="ECO:0000256" key="1">
    <source>
        <dbReference type="PROSITE-ProRule" id="PRU00175"/>
    </source>
</evidence>
<dbReference type="CDD" id="cd16494">
    <property type="entry name" value="RING-CH-C4HC3_ZSWM2"/>
    <property type="match status" value="1"/>
</dbReference>
<dbReference type="InterPro" id="IPR013083">
    <property type="entry name" value="Znf_RING/FYVE/PHD"/>
</dbReference>
<feature type="compositionally biased region" description="Low complexity" evidence="2">
    <location>
        <begin position="48"/>
        <end position="66"/>
    </location>
</feature>
<evidence type="ECO:0000259" key="3">
    <source>
        <dbReference type="PROSITE" id="PS50089"/>
    </source>
</evidence>
<dbReference type="PROSITE" id="PS50966">
    <property type="entry name" value="ZF_SWIM"/>
    <property type="match status" value="1"/>
</dbReference>
<keyword evidence="1" id="KW-0862">Zinc</keyword>
<dbReference type="Pfam" id="PF04434">
    <property type="entry name" value="SWIM"/>
    <property type="match status" value="1"/>
</dbReference>
<name>A0A409VPE8_9AGAR</name>
<sequence length="399" mass="43545">MVLLKRNQDGEFVEWRSSDAGPSSQPHTTVHATPTPATQEPPAKRPRLAAPAPAPVVVPAKTNAVPPRTPRGSRSKATPTVNPADHLSQTGPSSMSLPSASQTNSHIQTPTKRGRQKAVAAAAEIPSSQPSESQSQPEEKRQARFKPKPPQNILERLGRVMTQRMFMIDRTRRDGELREEFSVLGSTGNVYTVTIDKLPRCNCPDAAKGNHCKHILFVFFKVLQVRQSSTTWYQKALITSELEEIFRNAPLAPNSIAHPHILAAHARATGKAVPETPTGGTGQTNKRIPSEDDDCPICYDGMHGVPESSLVFCEECGNALHKECFGQWKRTAASTGKSLTCVWCRASWIEPHLPGTAGGGASRDSEGYLNLAGVANVSPVRDTSTYYQGPRRGRRYYGW</sequence>
<feature type="compositionally biased region" description="Low complexity" evidence="2">
    <location>
        <begin position="126"/>
        <end position="136"/>
    </location>
</feature>
<protein>
    <recommendedName>
        <fullName evidence="7">SWIM-type domain-containing protein</fullName>
    </recommendedName>
</protein>
<organism evidence="5 6">
    <name type="scientific">Panaeolus cyanescens</name>
    <dbReference type="NCBI Taxonomy" id="181874"/>
    <lineage>
        <taxon>Eukaryota</taxon>
        <taxon>Fungi</taxon>
        <taxon>Dikarya</taxon>
        <taxon>Basidiomycota</taxon>
        <taxon>Agaricomycotina</taxon>
        <taxon>Agaricomycetes</taxon>
        <taxon>Agaricomycetidae</taxon>
        <taxon>Agaricales</taxon>
        <taxon>Agaricineae</taxon>
        <taxon>Galeropsidaceae</taxon>
        <taxon>Panaeolus</taxon>
    </lineage>
</organism>
<reference evidence="5 6" key="1">
    <citation type="journal article" date="2018" name="Evol. Lett.">
        <title>Horizontal gene cluster transfer increased hallucinogenic mushroom diversity.</title>
        <authorList>
            <person name="Reynolds H.T."/>
            <person name="Vijayakumar V."/>
            <person name="Gluck-Thaler E."/>
            <person name="Korotkin H.B."/>
            <person name="Matheny P.B."/>
            <person name="Slot J.C."/>
        </authorList>
    </citation>
    <scope>NUCLEOTIDE SEQUENCE [LARGE SCALE GENOMIC DNA]</scope>
    <source>
        <strain evidence="5 6">2629</strain>
    </source>
</reference>
<dbReference type="EMBL" id="NHTK01006015">
    <property type="protein sequence ID" value="PPQ68076.1"/>
    <property type="molecule type" value="Genomic_DNA"/>
</dbReference>
<comment type="caution">
    <text evidence="5">The sequence shown here is derived from an EMBL/GenBank/DDBJ whole genome shotgun (WGS) entry which is preliminary data.</text>
</comment>
<dbReference type="InterPro" id="IPR007527">
    <property type="entry name" value="Znf_SWIM"/>
</dbReference>
<feature type="compositionally biased region" description="Low complexity" evidence="2">
    <location>
        <begin position="26"/>
        <end position="41"/>
    </location>
</feature>
<keyword evidence="1" id="KW-0479">Metal-binding</keyword>
<feature type="domain" description="SWIM-type" evidence="4">
    <location>
        <begin position="191"/>
        <end position="223"/>
    </location>
</feature>
<accession>A0A409VPE8</accession>